<dbReference type="EMBL" id="PVLF01000015">
    <property type="protein sequence ID" value="PRH81957.1"/>
    <property type="molecule type" value="Genomic_DNA"/>
</dbReference>
<keyword evidence="6 8" id="KW-0472">Membrane</keyword>
<comment type="similarity">
    <text evidence="2 7">Belongs to the ExbD/TolR family.</text>
</comment>
<name>A0A2P6M7J3_9GAMM</name>
<evidence type="ECO:0000313" key="9">
    <source>
        <dbReference type="EMBL" id="PRH81957.1"/>
    </source>
</evidence>
<dbReference type="Pfam" id="PF02472">
    <property type="entry name" value="ExbD"/>
    <property type="match status" value="1"/>
</dbReference>
<evidence type="ECO:0000256" key="6">
    <source>
        <dbReference type="ARBA" id="ARBA00023136"/>
    </source>
</evidence>
<keyword evidence="4 7" id="KW-0812">Transmembrane</keyword>
<keyword evidence="7" id="KW-0653">Protein transport</keyword>
<keyword evidence="3" id="KW-1003">Cell membrane</keyword>
<evidence type="ECO:0000256" key="1">
    <source>
        <dbReference type="ARBA" id="ARBA00004162"/>
    </source>
</evidence>
<dbReference type="AlphaFoldDB" id="A0A2P6M7J3"/>
<keyword evidence="5 8" id="KW-1133">Transmembrane helix</keyword>
<dbReference type="InterPro" id="IPR003400">
    <property type="entry name" value="ExbD"/>
</dbReference>
<evidence type="ECO:0000256" key="2">
    <source>
        <dbReference type="ARBA" id="ARBA00005811"/>
    </source>
</evidence>
<evidence type="ECO:0000256" key="4">
    <source>
        <dbReference type="ARBA" id="ARBA00022692"/>
    </source>
</evidence>
<dbReference type="Proteomes" id="UP000241736">
    <property type="component" value="Unassembled WGS sequence"/>
</dbReference>
<organism evidence="9 10">
    <name type="scientific">Arenimonas caeni</name>
    <dbReference type="NCBI Taxonomy" id="2058085"/>
    <lineage>
        <taxon>Bacteria</taxon>
        <taxon>Pseudomonadati</taxon>
        <taxon>Pseudomonadota</taxon>
        <taxon>Gammaproteobacteria</taxon>
        <taxon>Lysobacterales</taxon>
        <taxon>Lysobacteraceae</taxon>
        <taxon>Arenimonas</taxon>
    </lineage>
</organism>
<dbReference type="PANTHER" id="PTHR30558">
    <property type="entry name" value="EXBD MEMBRANE COMPONENT OF PMF-DRIVEN MACROMOLECULE IMPORT SYSTEM"/>
    <property type="match status" value="1"/>
</dbReference>
<comment type="caution">
    <text evidence="9">The sequence shown here is derived from an EMBL/GenBank/DDBJ whole genome shotgun (WGS) entry which is preliminary data.</text>
</comment>
<keyword evidence="10" id="KW-1185">Reference proteome</keyword>
<evidence type="ECO:0000256" key="8">
    <source>
        <dbReference type="SAM" id="Phobius"/>
    </source>
</evidence>
<feature type="transmembrane region" description="Helical" evidence="8">
    <location>
        <begin position="20"/>
        <end position="39"/>
    </location>
</feature>
<evidence type="ECO:0000256" key="7">
    <source>
        <dbReference type="RuleBase" id="RU003879"/>
    </source>
</evidence>
<accession>A0A2P6M7J3</accession>
<proteinExistence type="inferred from homology"/>
<dbReference type="GO" id="GO:0022857">
    <property type="term" value="F:transmembrane transporter activity"/>
    <property type="evidence" value="ECO:0007669"/>
    <property type="project" value="InterPro"/>
</dbReference>
<gene>
    <name evidence="9" type="ORF">C6N40_10220</name>
</gene>
<dbReference type="RefSeq" id="WP_106990922.1">
    <property type="nucleotide sequence ID" value="NZ_JAVEVW010000010.1"/>
</dbReference>
<dbReference type="PANTHER" id="PTHR30558:SF7">
    <property type="entry name" value="TOL-PAL SYSTEM PROTEIN TOLR"/>
    <property type="match status" value="1"/>
</dbReference>
<dbReference type="GO" id="GO:0005886">
    <property type="term" value="C:plasma membrane"/>
    <property type="evidence" value="ECO:0007669"/>
    <property type="project" value="UniProtKB-SubCell"/>
</dbReference>
<evidence type="ECO:0000256" key="5">
    <source>
        <dbReference type="ARBA" id="ARBA00022989"/>
    </source>
</evidence>
<dbReference type="GO" id="GO:0015031">
    <property type="term" value="P:protein transport"/>
    <property type="evidence" value="ECO:0007669"/>
    <property type="project" value="UniProtKB-KW"/>
</dbReference>
<reference evidence="9 10" key="1">
    <citation type="submission" date="2018-03" db="EMBL/GenBank/DDBJ databases">
        <title>Arenimonas caeni sp. nov., isolated from activated sludge.</title>
        <authorList>
            <person name="Liu H."/>
        </authorList>
    </citation>
    <scope>NUCLEOTIDE SEQUENCE [LARGE SCALE GENOMIC DNA]</scope>
    <source>
        <strain evidence="10">z29</strain>
    </source>
</reference>
<evidence type="ECO:0000313" key="10">
    <source>
        <dbReference type="Proteomes" id="UP000241736"/>
    </source>
</evidence>
<sequence length="130" mass="13734">MAFASAASHRNAIADINVTPLVDVMLVLLIIFMVTAPLLDQRLPLALPQSTERARTEPRIVELAAEPGDVFALDGRTLAPGALQAELVRLREAEPGLALRVAIAPDADYQTAATALAAADRAGISNLKLE</sequence>
<keyword evidence="7" id="KW-0813">Transport</keyword>
<evidence type="ECO:0000256" key="3">
    <source>
        <dbReference type="ARBA" id="ARBA00022475"/>
    </source>
</evidence>
<dbReference type="OrthoDB" id="9798629at2"/>
<comment type="subcellular location">
    <subcellularLocation>
        <location evidence="1">Cell membrane</location>
        <topology evidence="1">Single-pass membrane protein</topology>
    </subcellularLocation>
    <subcellularLocation>
        <location evidence="7">Cell membrane</location>
        <topology evidence="7">Single-pass type II membrane protein</topology>
    </subcellularLocation>
</comment>
<protein>
    <submittedName>
        <fullName evidence="9">Biopolymer transporter ExbD</fullName>
    </submittedName>
</protein>